<dbReference type="InterPro" id="IPR018163">
    <property type="entry name" value="Thr/Ala-tRNA-synth_IIc_edit"/>
</dbReference>
<evidence type="ECO:0000256" key="3">
    <source>
        <dbReference type="ARBA" id="ARBA00022598"/>
    </source>
</evidence>
<dbReference type="InterPro" id="IPR018164">
    <property type="entry name" value="Ala-tRNA-synth_IIc_N"/>
</dbReference>
<dbReference type="GO" id="GO:0002161">
    <property type="term" value="F:aminoacyl-tRNA deacylase activity"/>
    <property type="evidence" value="ECO:0007669"/>
    <property type="project" value="TreeGrafter"/>
</dbReference>
<evidence type="ECO:0000256" key="2">
    <source>
        <dbReference type="ARBA" id="ARBA00022555"/>
    </source>
</evidence>
<dbReference type="PANTHER" id="PTHR11777">
    <property type="entry name" value="ALANYL-TRNA SYNTHETASE"/>
    <property type="match status" value="1"/>
</dbReference>
<dbReference type="InterPro" id="IPR009000">
    <property type="entry name" value="Transl_B-barrel_sf"/>
</dbReference>
<evidence type="ECO:0000256" key="1">
    <source>
        <dbReference type="ARBA" id="ARBA00008226"/>
    </source>
</evidence>
<feature type="non-terminal residue" evidence="10">
    <location>
        <position position="415"/>
    </location>
</feature>
<keyword evidence="4" id="KW-0547">Nucleotide-binding</keyword>
<keyword evidence="11" id="KW-1185">Reference proteome</keyword>
<dbReference type="GO" id="GO:0005524">
    <property type="term" value="F:ATP binding"/>
    <property type="evidence" value="ECO:0007669"/>
    <property type="project" value="UniProtKB-KW"/>
</dbReference>
<dbReference type="GO" id="GO:0005739">
    <property type="term" value="C:mitochondrion"/>
    <property type="evidence" value="ECO:0007669"/>
    <property type="project" value="TreeGrafter"/>
</dbReference>
<dbReference type="PROSITE" id="PS50860">
    <property type="entry name" value="AA_TRNA_LIGASE_II_ALA"/>
    <property type="match status" value="1"/>
</dbReference>
<dbReference type="SUPFAM" id="SSF101353">
    <property type="entry name" value="Putative anticodon-binding domain of alanyl-tRNA synthetase (AlaRS)"/>
    <property type="match status" value="1"/>
</dbReference>
<proteinExistence type="inferred from homology"/>
<evidence type="ECO:0000256" key="5">
    <source>
        <dbReference type="ARBA" id="ARBA00022840"/>
    </source>
</evidence>
<keyword evidence="2" id="KW-0820">tRNA-binding</keyword>
<evidence type="ECO:0000256" key="7">
    <source>
        <dbReference type="ARBA" id="ARBA00022917"/>
    </source>
</evidence>
<evidence type="ECO:0000313" key="10">
    <source>
        <dbReference type="EMBL" id="KRT86570.1"/>
    </source>
</evidence>
<sequence length="415" mass="47105">MLTACLADGMIPEENQKLRRIMRKAFSISESTFGKQDGLVKELVNYVIDILGPVYVEMEKNINQVRQIVDYEEELFKSIRSTSLSEWSKIVQHEPLLADLEVLEMPGLVAAYKDIKNNNVREVSSQFSFKLYDTYGLDEDAINKLTGALNIIFDENVLRKTLDHMKGVSRMIDNDRKDELIKEIRKRDIKPTPDHYKYKYVKKDKTYIFNSMSAKVTQLIRNNQFVDTVEPDTDCGVIFDKTSFYHEAGGQISDKGHAVNNLGVFQIDTIENINGVLLHQGRFKSNNKLALGDKMVLKVDEMSRLSNMRNHTATHLLNAALKILKAATCQKSSKVNSKYLNLDVGIFGSKLTMNDLRLLEDEINRVIKAGLDVKISEIDSQELLMLDNVTLIPGEIYPDTGIRLVDIAGSSFLSR</sequence>
<evidence type="ECO:0000256" key="6">
    <source>
        <dbReference type="ARBA" id="ARBA00022884"/>
    </source>
</evidence>
<dbReference type="Proteomes" id="UP000051574">
    <property type="component" value="Unassembled WGS sequence"/>
</dbReference>
<comment type="similarity">
    <text evidence="1">Belongs to the class-II aminoacyl-tRNA synthetase family.</text>
</comment>
<evidence type="ECO:0000313" key="11">
    <source>
        <dbReference type="Proteomes" id="UP000051574"/>
    </source>
</evidence>
<keyword evidence="7" id="KW-0648">Protein biosynthesis</keyword>
<dbReference type="OrthoDB" id="2423964at2759"/>
<dbReference type="InterPro" id="IPR050058">
    <property type="entry name" value="Ala-tRNA_ligase"/>
</dbReference>
<protein>
    <submittedName>
        <fullName evidence="10">tRNA synthetase</fullName>
    </submittedName>
</protein>
<dbReference type="GO" id="GO:0006419">
    <property type="term" value="P:alanyl-tRNA aminoacylation"/>
    <property type="evidence" value="ECO:0007669"/>
    <property type="project" value="InterPro"/>
</dbReference>
<dbReference type="AlphaFoldDB" id="A0A0T6BH08"/>
<keyword evidence="3" id="KW-0436">Ligase</keyword>
<dbReference type="PANTHER" id="PTHR11777:SF9">
    <property type="entry name" value="ALANINE--TRNA LIGASE, CYTOPLASMIC"/>
    <property type="match status" value="1"/>
</dbReference>
<keyword evidence="5" id="KW-0067">ATP-binding</keyword>
<organism evidence="10 11">
    <name type="scientific">Oryctes borbonicus</name>
    <dbReference type="NCBI Taxonomy" id="1629725"/>
    <lineage>
        <taxon>Eukaryota</taxon>
        <taxon>Metazoa</taxon>
        <taxon>Ecdysozoa</taxon>
        <taxon>Arthropoda</taxon>
        <taxon>Hexapoda</taxon>
        <taxon>Insecta</taxon>
        <taxon>Pterygota</taxon>
        <taxon>Neoptera</taxon>
        <taxon>Endopterygota</taxon>
        <taxon>Coleoptera</taxon>
        <taxon>Polyphaga</taxon>
        <taxon>Scarabaeiformia</taxon>
        <taxon>Scarabaeidae</taxon>
        <taxon>Dynastinae</taxon>
        <taxon>Oryctes</taxon>
    </lineage>
</organism>
<keyword evidence="6" id="KW-0694">RNA-binding</keyword>
<evidence type="ECO:0000259" key="9">
    <source>
        <dbReference type="PROSITE" id="PS50860"/>
    </source>
</evidence>
<evidence type="ECO:0000256" key="8">
    <source>
        <dbReference type="ARBA" id="ARBA00023146"/>
    </source>
</evidence>
<dbReference type="EMBL" id="LJIG01000370">
    <property type="protein sequence ID" value="KRT86570.1"/>
    <property type="molecule type" value="Genomic_DNA"/>
</dbReference>
<dbReference type="InterPro" id="IPR018165">
    <property type="entry name" value="Ala-tRNA-synth_IIc_core"/>
</dbReference>
<dbReference type="Gene3D" id="3.30.980.10">
    <property type="entry name" value="Threonyl-trna Synthetase, Chain A, domain 2"/>
    <property type="match status" value="1"/>
</dbReference>
<dbReference type="Gene3D" id="2.40.30.130">
    <property type="match status" value="1"/>
</dbReference>
<dbReference type="GO" id="GO:0000049">
    <property type="term" value="F:tRNA binding"/>
    <property type="evidence" value="ECO:0007669"/>
    <property type="project" value="UniProtKB-KW"/>
</dbReference>
<dbReference type="Pfam" id="PF01411">
    <property type="entry name" value="tRNA-synt_2c"/>
    <property type="match status" value="2"/>
</dbReference>
<keyword evidence="8 10" id="KW-0030">Aminoacyl-tRNA synthetase</keyword>
<gene>
    <name evidence="10" type="ORF">AMK59_1230</name>
</gene>
<evidence type="ECO:0000256" key="4">
    <source>
        <dbReference type="ARBA" id="ARBA00022741"/>
    </source>
</evidence>
<dbReference type="SUPFAM" id="SSF50447">
    <property type="entry name" value="Translation proteins"/>
    <property type="match status" value="1"/>
</dbReference>
<dbReference type="SUPFAM" id="SSF55186">
    <property type="entry name" value="ThrRS/AlaRS common domain"/>
    <property type="match status" value="1"/>
</dbReference>
<accession>A0A0T6BH08</accession>
<reference evidence="10 11" key="1">
    <citation type="submission" date="2015-09" db="EMBL/GenBank/DDBJ databases">
        <title>Draft genome of the scarab beetle Oryctes borbonicus.</title>
        <authorList>
            <person name="Meyer J.M."/>
            <person name="Markov G.V."/>
            <person name="Baskaran P."/>
            <person name="Herrmann M."/>
            <person name="Sommer R.J."/>
            <person name="Roedelsperger C."/>
        </authorList>
    </citation>
    <scope>NUCLEOTIDE SEQUENCE [LARGE SCALE GENOMIC DNA]</scope>
    <source>
        <strain evidence="10">OB123</strain>
        <tissue evidence="10">Whole animal</tissue>
    </source>
</reference>
<dbReference type="InterPro" id="IPR018162">
    <property type="entry name" value="Ala-tRNA-ligase_IIc_anticod-bd"/>
</dbReference>
<dbReference type="GO" id="GO:0004813">
    <property type="term" value="F:alanine-tRNA ligase activity"/>
    <property type="evidence" value="ECO:0007669"/>
    <property type="project" value="InterPro"/>
</dbReference>
<feature type="domain" description="Alanyl-transfer RNA synthetases family profile" evidence="9">
    <location>
        <begin position="1"/>
        <end position="415"/>
    </location>
</feature>
<comment type="caution">
    <text evidence="10">The sequence shown here is derived from an EMBL/GenBank/DDBJ whole genome shotgun (WGS) entry which is preliminary data.</text>
</comment>
<name>A0A0T6BH08_9SCAR</name>